<feature type="region of interest" description="Disordered" evidence="7">
    <location>
        <begin position="71"/>
        <end position="125"/>
    </location>
</feature>
<dbReference type="PROSITE" id="PS51519">
    <property type="entry name" value="RWP_RK"/>
    <property type="match status" value="1"/>
</dbReference>
<dbReference type="EMBL" id="JH993113">
    <property type="protein sequence ID" value="EKX34285.1"/>
    <property type="molecule type" value="Genomic_DNA"/>
</dbReference>
<reference evidence="9 11" key="1">
    <citation type="journal article" date="2012" name="Nature">
        <title>Algal genomes reveal evolutionary mosaicism and the fate of nucleomorphs.</title>
        <authorList>
            <consortium name="DOE Joint Genome Institute"/>
            <person name="Curtis B.A."/>
            <person name="Tanifuji G."/>
            <person name="Burki F."/>
            <person name="Gruber A."/>
            <person name="Irimia M."/>
            <person name="Maruyama S."/>
            <person name="Arias M.C."/>
            <person name="Ball S.G."/>
            <person name="Gile G.H."/>
            <person name="Hirakawa Y."/>
            <person name="Hopkins J.F."/>
            <person name="Kuo A."/>
            <person name="Rensing S.A."/>
            <person name="Schmutz J."/>
            <person name="Symeonidi A."/>
            <person name="Elias M."/>
            <person name="Eveleigh R.J."/>
            <person name="Herman E.K."/>
            <person name="Klute M.J."/>
            <person name="Nakayama T."/>
            <person name="Obornik M."/>
            <person name="Reyes-Prieto A."/>
            <person name="Armbrust E.V."/>
            <person name="Aves S.J."/>
            <person name="Beiko R.G."/>
            <person name="Coutinho P."/>
            <person name="Dacks J.B."/>
            <person name="Durnford D.G."/>
            <person name="Fast N.M."/>
            <person name="Green B.R."/>
            <person name="Grisdale C.J."/>
            <person name="Hempel F."/>
            <person name="Henrissat B."/>
            <person name="Hoppner M.P."/>
            <person name="Ishida K."/>
            <person name="Kim E."/>
            <person name="Koreny L."/>
            <person name="Kroth P.G."/>
            <person name="Liu Y."/>
            <person name="Malik S.B."/>
            <person name="Maier U.G."/>
            <person name="McRose D."/>
            <person name="Mock T."/>
            <person name="Neilson J.A."/>
            <person name="Onodera N.T."/>
            <person name="Poole A.M."/>
            <person name="Pritham E.J."/>
            <person name="Richards T.A."/>
            <person name="Rocap G."/>
            <person name="Roy S.W."/>
            <person name="Sarai C."/>
            <person name="Schaack S."/>
            <person name="Shirato S."/>
            <person name="Slamovits C.H."/>
            <person name="Spencer D.F."/>
            <person name="Suzuki S."/>
            <person name="Worden A.Z."/>
            <person name="Zauner S."/>
            <person name="Barry K."/>
            <person name="Bell C."/>
            <person name="Bharti A.K."/>
            <person name="Crow J.A."/>
            <person name="Grimwood J."/>
            <person name="Kramer R."/>
            <person name="Lindquist E."/>
            <person name="Lucas S."/>
            <person name="Salamov A."/>
            <person name="McFadden G.I."/>
            <person name="Lane C.E."/>
            <person name="Keeling P.J."/>
            <person name="Gray M.W."/>
            <person name="Grigoriev I.V."/>
            <person name="Archibald J.M."/>
        </authorList>
    </citation>
    <scope>NUCLEOTIDE SEQUENCE</scope>
    <source>
        <strain evidence="9 11">CCMP2712</strain>
    </source>
</reference>
<evidence type="ECO:0000259" key="8">
    <source>
        <dbReference type="PROSITE" id="PS51519"/>
    </source>
</evidence>
<dbReference type="Proteomes" id="UP000011087">
    <property type="component" value="Unassembled WGS sequence"/>
</dbReference>
<reference evidence="10" key="3">
    <citation type="submission" date="2016-03" db="UniProtKB">
        <authorList>
            <consortium name="EnsemblProtists"/>
        </authorList>
    </citation>
    <scope>IDENTIFICATION</scope>
</reference>
<keyword evidence="3" id="KW-0175">Coiled coil</keyword>
<evidence type="ECO:0000256" key="6">
    <source>
        <dbReference type="ARBA" id="ARBA00023242"/>
    </source>
</evidence>
<dbReference type="GeneID" id="17291019"/>
<evidence type="ECO:0000256" key="1">
    <source>
        <dbReference type="ARBA" id="ARBA00004049"/>
    </source>
</evidence>
<feature type="compositionally biased region" description="Low complexity" evidence="7">
    <location>
        <begin position="7"/>
        <end position="18"/>
    </location>
</feature>
<dbReference type="InterPro" id="IPR003035">
    <property type="entry name" value="RWP-RK_dom"/>
</dbReference>
<dbReference type="PANTHER" id="PTHR46373:SF2">
    <property type="entry name" value="RWP-RK DOMAIN-CONTAINING PROTEIN"/>
    <property type="match status" value="1"/>
</dbReference>
<protein>
    <recommendedName>
        <fullName evidence="8">RWP-RK domain-containing protein</fullName>
    </recommendedName>
</protein>
<proteinExistence type="predicted"/>
<evidence type="ECO:0000256" key="2">
    <source>
        <dbReference type="ARBA" id="ARBA00023015"/>
    </source>
</evidence>
<dbReference type="PANTHER" id="PTHR46373">
    <property type="entry name" value="PROTEIN RKD4"/>
    <property type="match status" value="1"/>
</dbReference>
<keyword evidence="11" id="KW-1185">Reference proteome</keyword>
<organism evidence="9">
    <name type="scientific">Guillardia theta (strain CCMP2712)</name>
    <name type="common">Cryptophyte</name>
    <dbReference type="NCBI Taxonomy" id="905079"/>
    <lineage>
        <taxon>Eukaryota</taxon>
        <taxon>Cryptophyceae</taxon>
        <taxon>Pyrenomonadales</taxon>
        <taxon>Geminigeraceae</taxon>
        <taxon>Guillardia</taxon>
    </lineage>
</organism>
<dbReference type="GO" id="GO:0003677">
    <property type="term" value="F:DNA binding"/>
    <property type="evidence" value="ECO:0007669"/>
    <property type="project" value="UniProtKB-KW"/>
</dbReference>
<dbReference type="AlphaFoldDB" id="L1IEP0"/>
<dbReference type="OrthoDB" id="1747617at2759"/>
<dbReference type="KEGG" id="gtt:GUITHDRAFT_119517"/>
<evidence type="ECO:0000313" key="10">
    <source>
        <dbReference type="EnsemblProtists" id="EKX34285"/>
    </source>
</evidence>
<evidence type="ECO:0000256" key="5">
    <source>
        <dbReference type="ARBA" id="ARBA00023163"/>
    </source>
</evidence>
<dbReference type="Pfam" id="PF02042">
    <property type="entry name" value="RWP-RK"/>
    <property type="match status" value="1"/>
</dbReference>
<evidence type="ECO:0000256" key="3">
    <source>
        <dbReference type="ARBA" id="ARBA00023054"/>
    </source>
</evidence>
<dbReference type="GO" id="GO:0003700">
    <property type="term" value="F:DNA-binding transcription factor activity"/>
    <property type="evidence" value="ECO:0007669"/>
    <property type="project" value="InterPro"/>
</dbReference>
<sequence length="160" mass="17380">MPHVTISPRPRGPSSVPSTALPEVKISTAVLEPLFRLSMKDAASRLGVSTTSLKAACRKLGISRWPSHRAREQGLYRRAPAGLTEGLPDLTSSAPSSRAHGTENNRGLVREGLGQSEGSRGKMEQWDVEQAVDEGWACLEPGWIMEYMKAGMHEDDDLGD</sequence>
<dbReference type="InterPro" id="IPR044607">
    <property type="entry name" value="RKD-like"/>
</dbReference>
<evidence type="ECO:0000313" key="11">
    <source>
        <dbReference type="Proteomes" id="UP000011087"/>
    </source>
</evidence>
<accession>L1IEP0</accession>
<keyword evidence="5" id="KW-0804">Transcription</keyword>
<name>L1IEP0_GUITC</name>
<dbReference type="PaxDb" id="55529-EKX34285"/>
<keyword evidence="6" id="KW-0539">Nucleus</keyword>
<dbReference type="RefSeq" id="XP_005821265.1">
    <property type="nucleotide sequence ID" value="XM_005821208.1"/>
</dbReference>
<evidence type="ECO:0000256" key="4">
    <source>
        <dbReference type="ARBA" id="ARBA00023125"/>
    </source>
</evidence>
<evidence type="ECO:0000256" key="7">
    <source>
        <dbReference type="SAM" id="MobiDB-lite"/>
    </source>
</evidence>
<dbReference type="EnsemblProtists" id="EKX34285">
    <property type="protein sequence ID" value="EKX34285"/>
    <property type="gene ID" value="GUITHDRAFT_119517"/>
</dbReference>
<feature type="domain" description="RWP-RK" evidence="8">
    <location>
        <begin position="2"/>
        <end position="96"/>
    </location>
</feature>
<evidence type="ECO:0000313" key="9">
    <source>
        <dbReference type="EMBL" id="EKX34285.1"/>
    </source>
</evidence>
<comment type="function">
    <text evidence="1">Putative transcription factor.</text>
</comment>
<keyword evidence="4" id="KW-0238">DNA-binding</keyword>
<keyword evidence="2" id="KW-0805">Transcription regulation</keyword>
<gene>
    <name evidence="9" type="ORF">GUITHDRAFT_119517</name>
</gene>
<reference evidence="11" key="2">
    <citation type="submission" date="2012-11" db="EMBL/GenBank/DDBJ databases">
        <authorList>
            <person name="Kuo A."/>
            <person name="Curtis B.A."/>
            <person name="Tanifuji G."/>
            <person name="Burki F."/>
            <person name="Gruber A."/>
            <person name="Irimia M."/>
            <person name="Maruyama S."/>
            <person name="Arias M.C."/>
            <person name="Ball S.G."/>
            <person name="Gile G.H."/>
            <person name="Hirakawa Y."/>
            <person name="Hopkins J.F."/>
            <person name="Rensing S.A."/>
            <person name="Schmutz J."/>
            <person name="Symeonidi A."/>
            <person name="Elias M."/>
            <person name="Eveleigh R.J."/>
            <person name="Herman E.K."/>
            <person name="Klute M.J."/>
            <person name="Nakayama T."/>
            <person name="Obornik M."/>
            <person name="Reyes-Prieto A."/>
            <person name="Armbrust E.V."/>
            <person name="Aves S.J."/>
            <person name="Beiko R.G."/>
            <person name="Coutinho P."/>
            <person name="Dacks J.B."/>
            <person name="Durnford D.G."/>
            <person name="Fast N.M."/>
            <person name="Green B.R."/>
            <person name="Grisdale C."/>
            <person name="Hempe F."/>
            <person name="Henrissat B."/>
            <person name="Hoppner M.P."/>
            <person name="Ishida K.-I."/>
            <person name="Kim E."/>
            <person name="Koreny L."/>
            <person name="Kroth P.G."/>
            <person name="Liu Y."/>
            <person name="Malik S.-B."/>
            <person name="Maier U.G."/>
            <person name="McRose D."/>
            <person name="Mock T."/>
            <person name="Neilson J.A."/>
            <person name="Onodera N.T."/>
            <person name="Poole A.M."/>
            <person name="Pritham E.J."/>
            <person name="Richards T.A."/>
            <person name="Rocap G."/>
            <person name="Roy S.W."/>
            <person name="Sarai C."/>
            <person name="Schaack S."/>
            <person name="Shirato S."/>
            <person name="Slamovits C.H."/>
            <person name="Spencer D.F."/>
            <person name="Suzuki S."/>
            <person name="Worden A.Z."/>
            <person name="Zauner S."/>
            <person name="Barry K."/>
            <person name="Bell C."/>
            <person name="Bharti A.K."/>
            <person name="Crow J.A."/>
            <person name="Grimwood J."/>
            <person name="Kramer R."/>
            <person name="Lindquist E."/>
            <person name="Lucas S."/>
            <person name="Salamov A."/>
            <person name="McFadden G.I."/>
            <person name="Lane C.E."/>
            <person name="Keeling P.J."/>
            <person name="Gray M.W."/>
            <person name="Grigoriev I.V."/>
            <person name="Archibald J.M."/>
        </authorList>
    </citation>
    <scope>NUCLEOTIDE SEQUENCE</scope>
    <source>
        <strain evidence="11">CCMP2712</strain>
    </source>
</reference>
<feature type="region of interest" description="Disordered" evidence="7">
    <location>
        <begin position="1"/>
        <end position="20"/>
    </location>
</feature>
<dbReference type="HOGENOM" id="CLU_092984_0_1_1"/>